<evidence type="ECO:0000313" key="2">
    <source>
        <dbReference type="Proteomes" id="UP001239111"/>
    </source>
</evidence>
<comment type="caution">
    <text evidence="1">The sequence shown here is derived from an EMBL/GenBank/DDBJ whole genome shotgun (WGS) entry which is preliminary data.</text>
</comment>
<accession>A0ACC2NF23</accession>
<sequence>MSAARPGCCRSTSNSPPLLRLFLLLTCLSAVLCNSPDPNLNSPSSSSPVTPSSSSTGTSRTTSSFSTASTAPPTSSTQKRITSSGVPSSASSSISSGSTSGSSSFSATSTTASLTQTSSTSSQSVGVSGPTSPIPVSIEPRVKSTPNLNSGNGGSTQTTRRVSLGSSTPLHGGSSSSRLPSSTPSSATGTGTTSAKENRGDTPAQPKIRPQIKLTTNYSSAIEVSQRALIILIVSPGNVYNACLAVSSADSDRDPMPPSSPTLALTTQKMNTTETEETELG</sequence>
<name>A0ACC2NF23_9HYME</name>
<reference evidence="1" key="1">
    <citation type="submission" date="2023-04" db="EMBL/GenBank/DDBJ databases">
        <title>A chromosome-level genome assembly of the parasitoid wasp Eretmocerus hayati.</title>
        <authorList>
            <person name="Zhong Y."/>
            <person name="Liu S."/>
            <person name="Liu Y."/>
        </authorList>
    </citation>
    <scope>NUCLEOTIDE SEQUENCE</scope>
    <source>
        <strain evidence="1">ZJU_SS_LIU_2023</strain>
    </source>
</reference>
<gene>
    <name evidence="1" type="ORF">QAD02_000203</name>
</gene>
<proteinExistence type="predicted"/>
<dbReference type="EMBL" id="CM056743">
    <property type="protein sequence ID" value="KAJ8668944.1"/>
    <property type="molecule type" value="Genomic_DNA"/>
</dbReference>
<protein>
    <submittedName>
        <fullName evidence="1">Uncharacterized protein</fullName>
    </submittedName>
</protein>
<dbReference type="Proteomes" id="UP001239111">
    <property type="component" value="Chromosome 3"/>
</dbReference>
<keyword evidence="2" id="KW-1185">Reference proteome</keyword>
<evidence type="ECO:0000313" key="1">
    <source>
        <dbReference type="EMBL" id="KAJ8668944.1"/>
    </source>
</evidence>
<organism evidence="1 2">
    <name type="scientific">Eretmocerus hayati</name>
    <dbReference type="NCBI Taxonomy" id="131215"/>
    <lineage>
        <taxon>Eukaryota</taxon>
        <taxon>Metazoa</taxon>
        <taxon>Ecdysozoa</taxon>
        <taxon>Arthropoda</taxon>
        <taxon>Hexapoda</taxon>
        <taxon>Insecta</taxon>
        <taxon>Pterygota</taxon>
        <taxon>Neoptera</taxon>
        <taxon>Endopterygota</taxon>
        <taxon>Hymenoptera</taxon>
        <taxon>Apocrita</taxon>
        <taxon>Proctotrupomorpha</taxon>
        <taxon>Chalcidoidea</taxon>
        <taxon>Aphelinidae</taxon>
        <taxon>Aphelininae</taxon>
        <taxon>Eretmocerus</taxon>
    </lineage>
</organism>